<evidence type="ECO:0008006" key="3">
    <source>
        <dbReference type="Google" id="ProtNLM"/>
    </source>
</evidence>
<comment type="caution">
    <text evidence="1">The sequence shown here is derived from an EMBL/GenBank/DDBJ whole genome shotgun (WGS) entry which is preliminary data.</text>
</comment>
<proteinExistence type="predicted"/>
<organism evidence="1 2">
    <name type="scientific">candidate division MSBL1 archaeon SCGC-AAA382A20</name>
    <dbReference type="NCBI Taxonomy" id="1698280"/>
    <lineage>
        <taxon>Archaea</taxon>
        <taxon>Methanobacteriati</taxon>
        <taxon>Methanobacteriota</taxon>
        <taxon>candidate division MSBL1</taxon>
    </lineage>
</organism>
<evidence type="ECO:0000313" key="2">
    <source>
        <dbReference type="Proteomes" id="UP000070263"/>
    </source>
</evidence>
<accession>A0A133VLT9</accession>
<dbReference type="EMBL" id="LHYE01000009">
    <property type="protein sequence ID" value="KXB07381.1"/>
    <property type="molecule type" value="Genomic_DNA"/>
</dbReference>
<sequence length="183" mass="21731">MRGWFNQFTRHKLSALGIPTTLEPRTEEESWSTPLISESDAEEWETWSHETRKYFLPTTGMSAYYDMRNHPDYHREKKGWDFDIVLMNPNEYEKYVKNAILEIKPDANHWIIYDSKIENLEDAIENESRLPMLSLDYREAVGGFCQEGRHRTEIMKRIGVEEIPVFVVWDIDDVCPVEEVKEI</sequence>
<keyword evidence="2" id="KW-1185">Reference proteome</keyword>
<name>A0A133VLT9_9EURY</name>
<evidence type="ECO:0000313" key="1">
    <source>
        <dbReference type="EMBL" id="KXB07381.1"/>
    </source>
</evidence>
<dbReference type="AlphaFoldDB" id="A0A133VLT9"/>
<reference evidence="1 2" key="1">
    <citation type="journal article" date="2016" name="Sci. Rep.">
        <title>Metabolic traits of an uncultured archaeal lineage -MSBL1- from brine pools of the Red Sea.</title>
        <authorList>
            <person name="Mwirichia R."/>
            <person name="Alam I."/>
            <person name="Rashid M."/>
            <person name="Vinu M."/>
            <person name="Ba-Alawi W."/>
            <person name="Anthony Kamau A."/>
            <person name="Kamanda Ngugi D."/>
            <person name="Goker M."/>
            <person name="Klenk H.P."/>
            <person name="Bajic V."/>
            <person name="Stingl U."/>
        </authorList>
    </citation>
    <scope>NUCLEOTIDE SEQUENCE [LARGE SCALE GENOMIC DNA]</scope>
    <source>
        <strain evidence="1">SCGC-AAA382A20</strain>
    </source>
</reference>
<dbReference type="Proteomes" id="UP000070263">
    <property type="component" value="Unassembled WGS sequence"/>
</dbReference>
<protein>
    <recommendedName>
        <fullName evidence="3">ParB/Sulfiredoxin domain-containing protein</fullName>
    </recommendedName>
</protein>
<gene>
    <name evidence="1" type="ORF">AKJ51_01425</name>
</gene>